<dbReference type="SUPFAM" id="SSF109604">
    <property type="entry name" value="HD-domain/PDEase-like"/>
    <property type="match status" value="1"/>
</dbReference>
<proteinExistence type="predicted"/>
<dbReference type="InterPro" id="IPR023174">
    <property type="entry name" value="PDEase_CS"/>
</dbReference>
<dbReference type="GO" id="GO:0046872">
    <property type="term" value="F:metal ion binding"/>
    <property type="evidence" value="ECO:0007669"/>
    <property type="project" value="UniProtKB-KW"/>
</dbReference>
<gene>
    <name evidence="5" type="ORF">WJX72_000032</name>
</gene>
<feature type="binding site" evidence="3">
    <location>
        <position position="31"/>
    </location>
    <ligand>
        <name>Zn(2+)</name>
        <dbReference type="ChEBI" id="CHEBI:29105"/>
        <label>2</label>
    </ligand>
</feature>
<sequence length="307" mass="34762">MFVITTHGGLYPSILDRTGLLCCLLAAIVHDFEHTGFTNDYLINTEHPIAMTYNNKAPQENHHVAAALQLLVQPEFNFLEGFGWEARLAIRRRVIDMVLATDMKAHMDIMAQFQHQLHPAEKVTHEAGSSSHQSNAKAAPLSMDSHCDPVPEQVSIALQMAIKVADVAHLAAAFPVHYRWVKCLEEEFFLQGDHEAAQELAVTRFMDRQQQGVSQSQAGFFEVIALPMFMTFVHVFPCCQPMLELVLSNYEDWRSLNDVRLAQRPAPIWHMKPVVADRKRKHSTFYESATSSSANDDSLMFSSWNRV</sequence>
<reference evidence="5 6" key="1">
    <citation type="journal article" date="2024" name="Nat. Commun.">
        <title>Phylogenomics reveals the evolutionary origins of lichenization in chlorophyte algae.</title>
        <authorList>
            <person name="Puginier C."/>
            <person name="Libourel C."/>
            <person name="Otte J."/>
            <person name="Skaloud P."/>
            <person name="Haon M."/>
            <person name="Grisel S."/>
            <person name="Petersen M."/>
            <person name="Berrin J.G."/>
            <person name="Delaux P.M."/>
            <person name="Dal Grande F."/>
            <person name="Keller J."/>
        </authorList>
    </citation>
    <scope>NUCLEOTIDE SEQUENCE [LARGE SCALE GENOMIC DNA]</scope>
    <source>
        <strain evidence="5 6">SAG 2043</strain>
    </source>
</reference>
<dbReference type="EMBL" id="JALJOR010000002">
    <property type="protein sequence ID" value="KAK9823078.1"/>
    <property type="molecule type" value="Genomic_DNA"/>
</dbReference>
<feature type="domain" description="PDEase" evidence="4">
    <location>
        <begin position="1"/>
        <end position="260"/>
    </location>
</feature>
<dbReference type="GO" id="GO:0004114">
    <property type="term" value="F:3',5'-cyclic-nucleotide phosphodiesterase activity"/>
    <property type="evidence" value="ECO:0007669"/>
    <property type="project" value="InterPro"/>
</dbReference>
<dbReference type="PROSITE" id="PS51845">
    <property type="entry name" value="PDEASE_I_2"/>
    <property type="match status" value="1"/>
</dbReference>
<evidence type="ECO:0000256" key="2">
    <source>
        <dbReference type="ARBA" id="ARBA00022801"/>
    </source>
</evidence>
<dbReference type="PRINTS" id="PR00387">
    <property type="entry name" value="PDIESTERASE1"/>
</dbReference>
<protein>
    <recommendedName>
        <fullName evidence="4">PDEase domain-containing protein</fullName>
    </recommendedName>
</protein>
<dbReference type="GO" id="GO:0007165">
    <property type="term" value="P:signal transduction"/>
    <property type="evidence" value="ECO:0007669"/>
    <property type="project" value="InterPro"/>
</dbReference>
<dbReference type="EMBL" id="JALJOR010000002">
    <property type="protein sequence ID" value="KAK9823079.1"/>
    <property type="molecule type" value="Genomic_DNA"/>
</dbReference>
<feature type="binding site" evidence="3">
    <location>
        <position position="30"/>
    </location>
    <ligand>
        <name>Zn(2+)</name>
        <dbReference type="ChEBI" id="CHEBI:29105"/>
        <label>1</label>
    </ligand>
</feature>
<dbReference type="PANTHER" id="PTHR11347">
    <property type="entry name" value="CYCLIC NUCLEOTIDE PHOSPHODIESTERASE"/>
    <property type="match status" value="1"/>
</dbReference>
<evidence type="ECO:0000313" key="5">
    <source>
        <dbReference type="EMBL" id="KAK9823079.1"/>
    </source>
</evidence>
<comment type="caution">
    <text evidence="5">The sequence shown here is derived from an EMBL/GenBank/DDBJ whole genome shotgun (WGS) entry which is preliminary data.</text>
</comment>
<feature type="binding site" evidence="3">
    <location>
        <position position="31"/>
    </location>
    <ligand>
        <name>Zn(2+)</name>
        <dbReference type="ChEBI" id="CHEBI:29105"/>
        <label>1</label>
    </ligand>
</feature>
<reference evidence="5" key="2">
    <citation type="submission" date="2024-04" db="EMBL/GenBank/DDBJ databases">
        <authorList>
            <person name="Dal Grande F."/>
            <person name="Keller J."/>
            <person name="Delaux P.-M."/>
        </authorList>
    </citation>
    <scope>NUCLEOTIDE SEQUENCE</scope>
    <source>
        <strain evidence="5">SAG 2043</strain>
    </source>
</reference>
<name>A0AAW1QNV0_9CHLO</name>
<dbReference type="InterPro" id="IPR036971">
    <property type="entry name" value="PDEase_catalytic_dom_sf"/>
</dbReference>
<dbReference type="AlphaFoldDB" id="A0AAW1QNV0"/>
<keyword evidence="2" id="KW-0378">Hydrolase</keyword>
<keyword evidence="6" id="KW-1185">Reference proteome</keyword>
<dbReference type="Gene3D" id="1.10.1300.10">
    <property type="entry name" value="3'5'-cyclic nucleotide phosphodiesterase, catalytic domain"/>
    <property type="match status" value="1"/>
</dbReference>
<feature type="binding site" evidence="3">
    <location>
        <position position="166"/>
    </location>
    <ligand>
        <name>Zn(2+)</name>
        <dbReference type="ChEBI" id="CHEBI:29105"/>
        <label>1</label>
    </ligand>
</feature>
<organism evidence="5 6">
    <name type="scientific">[Myrmecia] bisecta</name>
    <dbReference type="NCBI Taxonomy" id="41462"/>
    <lineage>
        <taxon>Eukaryota</taxon>
        <taxon>Viridiplantae</taxon>
        <taxon>Chlorophyta</taxon>
        <taxon>core chlorophytes</taxon>
        <taxon>Trebouxiophyceae</taxon>
        <taxon>Trebouxiales</taxon>
        <taxon>Trebouxiaceae</taxon>
        <taxon>Myrmecia</taxon>
    </lineage>
</organism>
<evidence type="ECO:0000313" key="6">
    <source>
        <dbReference type="Proteomes" id="UP001489004"/>
    </source>
</evidence>
<dbReference type="InterPro" id="IPR002073">
    <property type="entry name" value="PDEase_catalytic_dom"/>
</dbReference>
<dbReference type="InterPro" id="IPR023088">
    <property type="entry name" value="PDEase"/>
</dbReference>
<evidence type="ECO:0000259" key="4">
    <source>
        <dbReference type="PROSITE" id="PS51845"/>
    </source>
</evidence>
<keyword evidence="1 3" id="KW-0479">Metal-binding</keyword>
<dbReference type="Pfam" id="PF00233">
    <property type="entry name" value="PDEase_I"/>
    <property type="match status" value="1"/>
</dbReference>
<dbReference type="PROSITE" id="PS00126">
    <property type="entry name" value="PDEASE_I_1"/>
    <property type="match status" value="1"/>
</dbReference>
<evidence type="ECO:0000256" key="3">
    <source>
        <dbReference type="PIRSR" id="PIRSR623088-3"/>
    </source>
</evidence>
<dbReference type="Proteomes" id="UP001489004">
    <property type="component" value="Unassembled WGS sequence"/>
</dbReference>
<evidence type="ECO:0000256" key="1">
    <source>
        <dbReference type="ARBA" id="ARBA00022723"/>
    </source>
</evidence>
<accession>A0AAW1QNV0</accession>